<keyword evidence="4 7" id="KW-0812">Transmembrane</keyword>
<evidence type="ECO:0000256" key="4">
    <source>
        <dbReference type="ARBA" id="ARBA00022692"/>
    </source>
</evidence>
<dbReference type="PANTHER" id="PTHR34582">
    <property type="entry name" value="UPF0702 TRANSMEMBRANE PROTEIN YCAP"/>
    <property type="match status" value="1"/>
</dbReference>
<comment type="subcellular location">
    <subcellularLocation>
        <location evidence="1">Cell membrane</location>
        <topology evidence="1">Multi-pass membrane protein</topology>
    </subcellularLocation>
</comment>
<comment type="similarity">
    <text evidence="2">Belongs to the UPF0702 family.</text>
</comment>
<keyword evidence="10" id="KW-1185">Reference proteome</keyword>
<sequence length="226" mass="25216">MAIAIIRTLILYAAIVVSLRIMGKRQLGELEPAELVVAVLISDLAAHPLQDIGTPLLYGLIPVLTLLCCEVLITAGVVKSIRFRAFICGKPNVIIHQGKIIQKEMKKNRMTPDELSEQLRKKNIVDISTVKYGILETDGTLSTVLYTDQAPLTPKQMNLPTNDVGYPVIVINNGRVISDNLQKMGFNEVWLKKQLKNRNIAAPRDVYLMTVDESSRIYFAVKDNCQ</sequence>
<dbReference type="OrthoDB" id="1682423at2"/>
<dbReference type="PANTHER" id="PTHR34582:SF6">
    <property type="entry name" value="UPF0702 TRANSMEMBRANE PROTEIN YCAP"/>
    <property type="match status" value="1"/>
</dbReference>
<protein>
    <submittedName>
        <fullName evidence="9">Uncharacterized membrane protein YcaP, DUF421 family</fullName>
    </submittedName>
</protein>
<keyword evidence="5 7" id="KW-1133">Transmembrane helix</keyword>
<dbReference type="AlphaFoldDB" id="A0A1M5TTZ1"/>
<dbReference type="Proteomes" id="UP000183995">
    <property type="component" value="Unassembled WGS sequence"/>
</dbReference>
<evidence type="ECO:0000313" key="10">
    <source>
        <dbReference type="Proteomes" id="UP000183995"/>
    </source>
</evidence>
<dbReference type="InterPro" id="IPR023090">
    <property type="entry name" value="UPF0702_alpha/beta_dom_sf"/>
</dbReference>
<dbReference type="Pfam" id="PF04239">
    <property type="entry name" value="DUF421"/>
    <property type="match status" value="1"/>
</dbReference>
<accession>A0A1M5TTZ1</accession>
<evidence type="ECO:0000256" key="6">
    <source>
        <dbReference type="ARBA" id="ARBA00023136"/>
    </source>
</evidence>
<keyword evidence="6 7" id="KW-0472">Membrane</keyword>
<evidence type="ECO:0000259" key="8">
    <source>
        <dbReference type="Pfam" id="PF04239"/>
    </source>
</evidence>
<organism evidence="9 10">
    <name type="scientific">Sporobacter termitidis DSM 10068</name>
    <dbReference type="NCBI Taxonomy" id="1123282"/>
    <lineage>
        <taxon>Bacteria</taxon>
        <taxon>Bacillati</taxon>
        <taxon>Bacillota</taxon>
        <taxon>Clostridia</taxon>
        <taxon>Eubacteriales</taxon>
        <taxon>Oscillospiraceae</taxon>
        <taxon>Sporobacter</taxon>
    </lineage>
</organism>
<evidence type="ECO:0000256" key="3">
    <source>
        <dbReference type="ARBA" id="ARBA00022475"/>
    </source>
</evidence>
<evidence type="ECO:0000256" key="5">
    <source>
        <dbReference type="ARBA" id="ARBA00022989"/>
    </source>
</evidence>
<feature type="transmembrane region" description="Helical" evidence="7">
    <location>
        <begin position="56"/>
        <end position="78"/>
    </location>
</feature>
<feature type="transmembrane region" description="Helical" evidence="7">
    <location>
        <begin position="6"/>
        <end position="23"/>
    </location>
</feature>
<dbReference type="GO" id="GO:0005886">
    <property type="term" value="C:plasma membrane"/>
    <property type="evidence" value="ECO:0007669"/>
    <property type="project" value="UniProtKB-SubCell"/>
</dbReference>
<keyword evidence="3" id="KW-1003">Cell membrane</keyword>
<gene>
    <name evidence="9" type="ORF">SAMN02745823_00220</name>
</gene>
<dbReference type="Gene3D" id="3.30.240.20">
    <property type="entry name" value="bsu07140 like domains"/>
    <property type="match status" value="2"/>
</dbReference>
<reference evidence="9 10" key="1">
    <citation type="submission" date="2016-11" db="EMBL/GenBank/DDBJ databases">
        <authorList>
            <person name="Jaros S."/>
            <person name="Januszkiewicz K."/>
            <person name="Wedrychowicz H."/>
        </authorList>
    </citation>
    <scope>NUCLEOTIDE SEQUENCE [LARGE SCALE GENOMIC DNA]</scope>
    <source>
        <strain evidence="9 10">DSM 10068</strain>
    </source>
</reference>
<feature type="domain" description="YetF C-terminal" evidence="8">
    <location>
        <begin position="79"/>
        <end position="211"/>
    </location>
</feature>
<dbReference type="EMBL" id="FQXV01000001">
    <property type="protein sequence ID" value="SHH53873.1"/>
    <property type="molecule type" value="Genomic_DNA"/>
</dbReference>
<evidence type="ECO:0000313" key="9">
    <source>
        <dbReference type="EMBL" id="SHH53873.1"/>
    </source>
</evidence>
<name>A0A1M5TTZ1_9FIRM</name>
<dbReference type="STRING" id="1123282.SAMN02745823_00220"/>
<evidence type="ECO:0000256" key="1">
    <source>
        <dbReference type="ARBA" id="ARBA00004651"/>
    </source>
</evidence>
<dbReference type="InterPro" id="IPR007353">
    <property type="entry name" value="DUF421"/>
</dbReference>
<evidence type="ECO:0000256" key="7">
    <source>
        <dbReference type="SAM" id="Phobius"/>
    </source>
</evidence>
<evidence type="ECO:0000256" key="2">
    <source>
        <dbReference type="ARBA" id="ARBA00006448"/>
    </source>
</evidence>
<proteinExistence type="inferred from homology"/>
<dbReference type="RefSeq" id="WP_073075794.1">
    <property type="nucleotide sequence ID" value="NZ_FQXV01000001.1"/>
</dbReference>